<keyword evidence="3" id="KW-0472">Membrane</keyword>
<dbReference type="PANTHER" id="PTHR44943:SF5">
    <property type="entry name" value="BLL7697 PROTEIN"/>
    <property type="match status" value="1"/>
</dbReference>
<comment type="caution">
    <text evidence="4">The sequence shown here is derived from an EMBL/GenBank/DDBJ whole genome shotgun (WGS) entry which is preliminary data.</text>
</comment>
<evidence type="ECO:0000313" key="4">
    <source>
        <dbReference type="EMBL" id="PAX60251.1"/>
    </source>
</evidence>
<dbReference type="OrthoDB" id="466444at2"/>
<keyword evidence="2" id="KW-0802">TPR repeat</keyword>
<reference evidence="4 5" key="1">
    <citation type="submission" date="2017-08" db="EMBL/GenBank/DDBJ databases">
        <title>Draft genome sequence of filamentous cyanobacterium Calothrix elsteri CCALA 953.</title>
        <authorList>
            <person name="Gagunashvili A.N."/>
            <person name="Elster J."/>
            <person name="Andresson O.S."/>
        </authorList>
    </citation>
    <scope>NUCLEOTIDE SEQUENCE [LARGE SCALE GENOMIC DNA]</scope>
    <source>
        <strain evidence="4 5">CCALA 953</strain>
    </source>
</reference>
<name>A0A2A2TP15_9CYAN</name>
<dbReference type="InterPro" id="IPR019734">
    <property type="entry name" value="TPR_rpt"/>
</dbReference>
<dbReference type="EMBL" id="NTFS01000016">
    <property type="protein sequence ID" value="PAX60251.1"/>
    <property type="molecule type" value="Genomic_DNA"/>
</dbReference>
<evidence type="ECO:0000313" key="5">
    <source>
        <dbReference type="Proteomes" id="UP000218238"/>
    </source>
</evidence>
<protein>
    <submittedName>
        <fullName evidence="4">Uncharacterized protein</fullName>
    </submittedName>
</protein>
<evidence type="ECO:0000256" key="2">
    <source>
        <dbReference type="ARBA" id="ARBA00022803"/>
    </source>
</evidence>
<keyword evidence="5" id="KW-1185">Reference proteome</keyword>
<evidence type="ECO:0000256" key="1">
    <source>
        <dbReference type="ARBA" id="ARBA00022737"/>
    </source>
</evidence>
<gene>
    <name evidence="4" type="ORF">CK510_02665</name>
</gene>
<dbReference type="InterPro" id="IPR011990">
    <property type="entry name" value="TPR-like_helical_dom_sf"/>
</dbReference>
<organism evidence="4 5">
    <name type="scientific">Brunnivagina elsteri CCALA 953</name>
    <dbReference type="NCBI Taxonomy" id="987040"/>
    <lineage>
        <taxon>Bacteria</taxon>
        <taxon>Bacillati</taxon>
        <taxon>Cyanobacteriota</taxon>
        <taxon>Cyanophyceae</taxon>
        <taxon>Nostocales</taxon>
        <taxon>Calotrichaceae</taxon>
        <taxon>Brunnivagina</taxon>
    </lineage>
</organism>
<feature type="transmembrane region" description="Helical" evidence="3">
    <location>
        <begin position="6"/>
        <end position="28"/>
    </location>
</feature>
<dbReference type="PANTHER" id="PTHR44943">
    <property type="entry name" value="CELLULOSE SYNTHASE OPERON PROTEIN C"/>
    <property type="match status" value="1"/>
</dbReference>
<dbReference type="InterPro" id="IPR051685">
    <property type="entry name" value="Ycf3/AcsC/BcsC/TPR_MFPF"/>
</dbReference>
<dbReference type="AlphaFoldDB" id="A0A2A2TP15"/>
<dbReference type="SMART" id="SM00028">
    <property type="entry name" value="TPR"/>
    <property type="match status" value="3"/>
</dbReference>
<dbReference type="SUPFAM" id="SSF48452">
    <property type="entry name" value="TPR-like"/>
    <property type="match status" value="1"/>
</dbReference>
<proteinExistence type="predicted"/>
<dbReference type="RefSeq" id="WP_095720219.1">
    <property type="nucleotide sequence ID" value="NZ_NTFS01000016.1"/>
</dbReference>
<sequence>MEMFPSGSNLIATIIVLSSVCILIYFAIKTLITSNRFQKGLTLFQQKDYEAAEIAFRGVIAINSTNDVVHLLLGDCLIQQDRVGDAIAEFQYVIQRAPKKVDAYLRLSNALIAQGNKSEAISNLEKSRDLFQAQRQLQKAEQVNQLLQKLDIKRSV</sequence>
<evidence type="ECO:0000256" key="3">
    <source>
        <dbReference type="SAM" id="Phobius"/>
    </source>
</evidence>
<keyword evidence="1" id="KW-0677">Repeat</keyword>
<accession>A0A2A2TP15</accession>
<dbReference type="Gene3D" id="1.25.40.10">
    <property type="entry name" value="Tetratricopeptide repeat domain"/>
    <property type="match status" value="1"/>
</dbReference>
<dbReference type="Pfam" id="PF13181">
    <property type="entry name" value="TPR_8"/>
    <property type="match status" value="1"/>
</dbReference>
<dbReference type="Pfam" id="PF14559">
    <property type="entry name" value="TPR_19"/>
    <property type="match status" value="1"/>
</dbReference>
<keyword evidence="3" id="KW-0812">Transmembrane</keyword>
<keyword evidence="3" id="KW-1133">Transmembrane helix</keyword>
<dbReference type="Proteomes" id="UP000218238">
    <property type="component" value="Unassembled WGS sequence"/>
</dbReference>